<dbReference type="EMBL" id="JASCIQ010000045">
    <property type="protein sequence ID" value="MDI3408417.1"/>
    <property type="molecule type" value="Genomic_DNA"/>
</dbReference>
<feature type="domain" description="Helicase XPB/Ssl2 N-terminal" evidence="3">
    <location>
        <begin position="576"/>
        <end position="698"/>
    </location>
</feature>
<keyword evidence="4" id="KW-0547">Nucleotide-binding</keyword>
<feature type="region of interest" description="Disordered" evidence="1">
    <location>
        <begin position="773"/>
        <end position="798"/>
    </location>
</feature>
<keyword evidence="5" id="KW-1185">Reference proteome</keyword>
<evidence type="ECO:0000256" key="1">
    <source>
        <dbReference type="SAM" id="MobiDB-lite"/>
    </source>
</evidence>
<reference evidence="4 5" key="1">
    <citation type="submission" date="2023-05" db="EMBL/GenBank/DDBJ databases">
        <title>Draft genome sequence of Streptomyces sp. B-S-A6 isolated from a cave soil in Thailand.</title>
        <authorList>
            <person name="Chamroensaksri N."/>
            <person name="Muangham S."/>
        </authorList>
    </citation>
    <scope>NUCLEOTIDE SEQUENCE [LARGE SCALE GENOMIC DNA]</scope>
    <source>
        <strain evidence="4 5">B-S-A6</strain>
    </source>
</reference>
<comment type="caution">
    <text evidence="4">The sequence shown here is derived from an EMBL/GenBank/DDBJ whole genome shotgun (WGS) entry which is preliminary data.</text>
</comment>
<dbReference type="InterPro" id="IPR026881">
    <property type="entry name" value="WYL_dom"/>
</dbReference>
<dbReference type="RefSeq" id="WP_282546323.1">
    <property type="nucleotide sequence ID" value="NZ_JASCIQ010000045.1"/>
</dbReference>
<dbReference type="PROSITE" id="PS52050">
    <property type="entry name" value="WYL"/>
    <property type="match status" value="1"/>
</dbReference>
<dbReference type="GO" id="GO:0004386">
    <property type="term" value="F:helicase activity"/>
    <property type="evidence" value="ECO:0007669"/>
    <property type="project" value="UniProtKB-KW"/>
</dbReference>
<organism evidence="4 5">
    <name type="scientific">Streptomyces cavernicola</name>
    <dbReference type="NCBI Taxonomy" id="3043613"/>
    <lineage>
        <taxon>Bacteria</taxon>
        <taxon>Bacillati</taxon>
        <taxon>Actinomycetota</taxon>
        <taxon>Actinomycetes</taxon>
        <taxon>Kitasatosporales</taxon>
        <taxon>Streptomycetaceae</taxon>
        <taxon>Streptomyces</taxon>
    </lineage>
</organism>
<proteinExistence type="predicted"/>
<dbReference type="InterPro" id="IPR032830">
    <property type="entry name" value="XPB/Ssl2_N"/>
</dbReference>
<evidence type="ECO:0000259" key="2">
    <source>
        <dbReference type="Pfam" id="PF13280"/>
    </source>
</evidence>
<accession>A0ABT6SJP4</accession>
<name>A0ABT6SJP4_9ACTN</name>
<feature type="domain" description="WYL" evidence="2">
    <location>
        <begin position="802"/>
        <end position="864"/>
    </location>
</feature>
<evidence type="ECO:0000259" key="3">
    <source>
        <dbReference type="Pfam" id="PF13625"/>
    </source>
</evidence>
<keyword evidence="4" id="KW-0378">Hydrolase</keyword>
<protein>
    <submittedName>
        <fullName evidence="4">Helicase-associated domain-containing protein</fullName>
    </submittedName>
</protein>
<evidence type="ECO:0000313" key="4">
    <source>
        <dbReference type="EMBL" id="MDI3408417.1"/>
    </source>
</evidence>
<dbReference type="Pfam" id="PF13625">
    <property type="entry name" value="Helicase_C_3"/>
    <property type="match status" value="1"/>
</dbReference>
<dbReference type="Pfam" id="PF13280">
    <property type="entry name" value="WYL"/>
    <property type="match status" value="1"/>
</dbReference>
<keyword evidence="4" id="KW-0067">ATP-binding</keyword>
<dbReference type="Proteomes" id="UP001223978">
    <property type="component" value="Unassembled WGS sequence"/>
</dbReference>
<feature type="compositionally biased region" description="Basic and acidic residues" evidence="1">
    <location>
        <begin position="523"/>
        <end position="545"/>
    </location>
</feature>
<feature type="region of interest" description="Disordered" evidence="1">
    <location>
        <begin position="523"/>
        <end position="548"/>
    </location>
</feature>
<keyword evidence="4" id="KW-0347">Helicase</keyword>
<evidence type="ECO:0000313" key="5">
    <source>
        <dbReference type="Proteomes" id="UP001223978"/>
    </source>
</evidence>
<sequence length="870" mass="91041">MTTESTAGAAAPRTLAEELRQRDDASLATLLRARPDLLSPVPNDLTQLATRAGTRASVVRALGRLDTFALQAAEALAVAPEPASYETLQALLAGDDGDEAVDRALPAAVGTLRDQALVWGGDGRLRLVRTARELLAPSPQHPSPTGLGPTVAEATSGMSPGRLQQILEAAGLTSTHDPVSAVSALTALFTDRTRMSALLDEAPVDALDVLGRLTWGPPYGQVTADPAAHLRWLLDRALLVPTSPGTVVLPREAALHLRGGRAHKATHPLPPEVTAAAEHRPRIVDSTAAGQALTAVATVEELLKEWHEGGPAVLRAGGLSVRDLKRTAVGLDVSEPTAAFWVELAYAAGLLASDGGFEGSSYDDGEPSARRAEERYAATPAYDDWLELPAAERWARLAVAWLSATRTPGLVGGRDGKDRVLSALGPHLDRSAAPEVRRRVLDLLAELPEGAAADQESVLARLRWERPLRVGAAADQGGGGDDLRTRLARWTLDEAELLGVTGRGALSATGRALLEQDAVRTGAERAAAHAGPERTSAHAGAERASAHTAHGLPDGALESALAELLAPLLPEPLDHVLLQADLTAVAPGPLERPLAETLGVLADVESKGGATVYRFTPGSVRRALDAGRTATDLHTFLETHSRTPVPQPLSYLIDDVARRHGHLRIGAASAYVRCDDDSVLGEILADKRAAALRLRRLAPTVLAAQADPAALLDGLRAMGFAPSAETPEGDVLIARAHAHRTPPRTAPAPVPEGPPVPDATLLGAAVRAIRAGDMASTAPKRQAPAAASRPGPGELPRTTSAETLATMQAAVMTGEALWIGYVNAEGTASQRVIAPVRVEGGFVTAYDHTADEVRTYPLHRVTGVAELGED</sequence>
<gene>
    <name evidence="4" type="ORF">QIS96_31925</name>
</gene>